<dbReference type="EnsemblMetazoa" id="AATE013021-RA">
    <property type="protein sequence ID" value="AATE013021-PA.1"/>
    <property type="gene ID" value="AATE013021"/>
</dbReference>
<reference evidence="1" key="1">
    <citation type="submission" date="2022-08" db="UniProtKB">
        <authorList>
            <consortium name="EnsemblMetazoa"/>
        </authorList>
    </citation>
    <scope>IDENTIFICATION</scope>
    <source>
        <strain evidence="1">EBRO</strain>
    </source>
</reference>
<dbReference type="VEuPathDB" id="VectorBase:AATE013021"/>
<sequence>MLASCVGSRQSDMRLSANSRYVCSSFFSRKNVICWSDLSRCTLISDMMNEPSSASRTLSRTSCSDSVKFSAKWMNPTILPFRASRYASSKFLDSSAFIRRLVVKLTSCLMVSVIGFRFSPNRPPPSADFFSVVAVASAGMAFLMSGAAVTARNVCVWCVLRSASSEGPCLWQRLRNASSSEVQEKRSSMLFGVSSASSMPFRIRPICNGEIKRWFVNAHTTPSGSTYASCLLRLLNVVLPNLLTQQRIQADGRFVQDEQLWLVNHGRGKRHPSLLSTATVADKWSHSYPSEPFKPVPGSTLAAFGLLARWQEKGILESKHNVMF</sequence>
<evidence type="ECO:0000313" key="1">
    <source>
        <dbReference type="EnsemblMetazoa" id="AATE013021-PA.1"/>
    </source>
</evidence>
<protein>
    <submittedName>
        <fullName evidence="1">Uncharacterized protein</fullName>
    </submittedName>
</protein>
<dbReference type="AntiFam" id="ANF00142">
    <property type="entry name" value="Shadow ORF (opposite yadG)"/>
</dbReference>
<proteinExistence type="predicted"/>
<organism evidence="1">
    <name type="scientific">Anopheles atroparvus</name>
    <name type="common">European mosquito</name>
    <dbReference type="NCBI Taxonomy" id="41427"/>
    <lineage>
        <taxon>Eukaryota</taxon>
        <taxon>Metazoa</taxon>
        <taxon>Ecdysozoa</taxon>
        <taxon>Arthropoda</taxon>
        <taxon>Hexapoda</taxon>
        <taxon>Insecta</taxon>
        <taxon>Pterygota</taxon>
        <taxon>Neoptera</taxon>
        <taxon>Endopterygota</taxon>
        <taxon>Diptera</taxon>
        <taxon>Nematocera</taxon>
        <taxon>Culicoidea</taxon>
        <taxon>Culicidae</taxon>
        <taxon>Anophelinae</taxon>
        <taxon>Anopheles</taxon>
    </lineage>
</organism>
<name>A0A182J7U8_ANOAO</name>
<dbReference type="AlphaFoldDB" id="A0A182J7U8"/>
<accession>A0A182J7U8</accession>